<accession>A0AAJ6BGY4</accession>
<keyword evidence="1" id="KW-1133">Transmembrane helix</keyword>
<organism evidence="2 3">
    <name type="scientific">Candidatus Pseudobacter hemicellulosilyticus</name>
    <dbReference type="NCBI Taxonomy" id="3121375"/>
    <lineage>
        <taxon>Bacteria</taxon>
        <taxon>Pseudomonadati</taxon>
        <taxon>Bacteroidota</taxon>
        <taxon>Chitinophagia</taxon>
        <taxon>Chitinophagales</taxon>
        <taxon>Chitinophagaceae</taxon>
        <taxon>Pseudobacter</taxon>
    </lineage>
</organism>
<dbReference type="EMBL" id="CP119311">
    <property type="protein sequence ID" value="WEK34626.1"/>
    <property type="molecule type" value="Genomic_DNA"/>
</dbReference>
<sequence length="354" mass="39477">MLLYQPAGPACPEELSRLGSLQYINNRLPAATYFENTYFFNVSNEAITKSLGPASADYQRSLELLGSNAGQARYFFNSTMLEDNIATPAVYKVENPADSLYYGSSLDIYLQKHLLTFSEEFIGQLSAVPALQRNLLYERRTLGAETLALFPSSATDSFCMINVLRAMPRLDFLPHHCLFPGSSGNNSVFSIPVTWCLAGTGEAASCGYIQADTTVLLGSTPRQLFPIYDLLRPYLIIRKEYNLENLYRGTCEVTGNLVTGIYDHLPYTDTLAFTISLVPPLHYKKAGHAEVVLDNETLLAKAAAYFSGQSVTQGQVLERLQQGEFRSKLIVILLIAIAVLIIIYYYYFRKKKKG</sequence>
<evidence type="ECO:0000313" key="3">
    <source>
        <dbReference type="Proteomes" id="UP001220610"/>
    </source>
</evidence>
<protein>
    <submittedName>
        <fullName evidence="2">Uncharacterized protein</fullName>
    </submittedName>
</protein>
<evidence type="ECO:0000256" key="1">
    <source>
        <dbReference type="SAM" id="Phobius"/>
    </source>
</evidence>
<keyword evidence="1" id="KW-0472">Membrane</keyword>
<proteinExistence type="predicted"/>
<dbReference type="AlphaFoldDB" id="A0AAJ6BGY4"/>
<feature type="transmembrane region" description="Helical" evidence="1">
    <location>
        <begin position="329"/>
        <end position="348"/>
    </location>
</feature>
<dbReference type="Proteomes" id="UP001220610">
    <property type="component" value="Chromosome"/>
</dbReference>
<evidence type="ECO:0000313" key="2">
    <source>
        <dbReference type="EMBL" id="WEK34626.1"/>
    </source>
</evidence>
<keyword evidence="1" id="KW-0812">Transmembrane</keyword>
<gene>
    <name evidence="2" type="ORF">P0Y53_19235</name>
</gene>
<reference evidence="2" key="1">
    <citation type="submission" date="2023-03" db="EMBL/GenBank/DDBJ databases">
        <title>Andean soil-derived lignocellulolytic bacterial consortium as a source of novel taxa and putative plastic-active enzymes.</title>
        <authorList>
            <person name="Diaz-Garcia L."/>
            <person name="Chuvochina M."/>
            <person name="Feuerriegel G."/>
            <person name="Bunk B."/>
            <person name="Sproer C."/>
            <person name="Streit W.R."/>
            <person name="Rodriguez L.M."/>
            <person name="Overmann J."/>
            <person name="Jimenez D.J."/>
        </authorList>
    </citation>
    <scope>NUCLEOTIDE SEQUENCE</scope>
    <source>
        <strain evidence="2">MAG 7</strain>
    </source>
</reference>
<name>A0AAJ6BGY4_9BACT</name>